<dbReference type="RefSeq" id="XP_012201488.1">
    <property type="nucleotide sequence ID" value="XM_012346098.1"/>
</dbReference>
<protein>
    <submittedName>
        <fullName evidence="3">Uncharacterized protein</fullName>
    </submittedName>
</protein>
<feature type="transmembrane region" description="Helical" evidence="2">
    <location>
        <begin position="580"/>
        <end position="603"/>
    </location>
</feature>
<feature type="transmembrane region" description="Helical" evidence="2">
    <location>
        <begin position="423"/>
        <end position="441"/>
    </location>
</feature>
<evidence type="ECO:0000313" key="3">
    <source>
        <dbReference type="EMBL" id="KDO27676.1"/>
    </source>
</evidence>
<reference evidence="3 4" key="1">
    <citation type="journal article" date="2013" name="PLoS Genet.">
        <title>Distinctive expansion of potential virulence genes in the genome of the oomycete fish pathogen Saprolegnia parasitica.</title>
        <authorList>
            <person name="Jiang R.H."/>
            <person name="de Bruijn I."/>
            <person name="Haas B.J."/>
            <person name="Belmonte R."/>
            <person name="Lobach L."/>
            <person name="Christie J."/>
            <person name="van den Ackerveken G."/>
            <person name="Bottin A."/>
            <person name="Bulone V."/>
            <person name="Diaz-Moreno S.M."/>
            <person name="Dumas B."/>
            <person name="Fan L."/>
            <person name="Gaulin E."/>
            <person name="Govers F."/>
            <person name="Grenville-Briggs L.J."/>
            <person name="Horner N.R."/>
            <person name="Levin J.Z."/>
            <person name="Mammella M."/>
            <person name="Meijer H.J."/>
            <person name="Morris P."/>
            <person name="Nusbaum C."/>
            <person name="Oome S."/>
            <person name="Phillips A.J."/>
            <person name="van Rooyen D."/>
            <person name="Rzeszutek E."/>
            <person name="Saraiva M."/>
            <person name="Secombes C.J."/>
            <person name="Seidl M.F."/>
            <person name="Snel B."/>
            <person name="Stassen J.H."/>
            <person name="Sykes S."/>
            <person name="Tripathy S."/>
            <person name="van den Berg H."/>
            <person name="Vega-Arreguin J.C."/>
            <person name="Wawra S."/>
            <person name="Young S.K."/>
            <person name="Zeng Q."/>
            <person name="Dieguez-Uribeondo J."/>
            <person name="Russ C."/>
            <person name="Tyler B.M."/>
            <person name="van West P."/>
        </authorList>
    </citation>
    <scope>NUCLEOTIDE SEQUENCE [LARGE SCALE GENOMIC DNA]</scope>
    <source>
        <strain evidence="3 4">CBS 223.65</strain>
    </source>
</reference>
<name>A0A067CMF0_SAPPC</name>
<gene>
    <name evidence="3" type="ORF">SPRG_07306</name>
</gene>
<dbReference type="SUPFAM" id="SSF48371">
    <property type="entry name" value="ARM repeat"/>
    <property type="match status" value="1"/>
</dbReference>
<feature type="transmembrane region" description="Helical" evidence="2">
    <location>
        <begin position="550"/>
        <end position="568"/>
    </location>
</feature>
<organism evidence="3 4">
    <name type="scientific">Saprolegnia parasitica (strain CBS 223.65)</name>
    <dbReference type="NCBI Taxonomy" id="695850"/>
    <lineage>
        <taxon>Eukaryota</taxon>
        <taxon>Sar</taxon>
        <taxon>Stramenopiles</taxon>
        <taxon>Oomycota</taxon>
        <taxon>Saprolegniomycetes</taxon>
        <taxon>Saprolegniales</taxon>
        <taxon>Saprolegniaceae</taxon>
        <taxon>Saprolegnia</taxon>
    </lineage>
</organism>
<evidence type="ECO:0000256" key="1">
    <source>
        <dbReference type="SAM" id="Coils"/>
    </source>
</evidence>
<keyword evidence="1" id="KW-0175">Coiled coil</keyword>
<dbReference type="InterPro" id="IPR016024">
    <property type="entry name" value="ARM-type_fold"/>
</dbReference>
<keyword evidence="4" id="KW-1185">Reference proteome</keyword>
<dbReference type="Gene3D" id="1.25.10.10">
    <property type="entry name" value="Leucine-rich Repeat Variant"/>
    <property type="match status" value="2"/>
</dbReference>
<proteinExistence type="predicted"/>
<feature type="transmembrane region" description="Helical" evidence="2">
    <location>
        <begin position="615"/>
        <end position="633"/>
    </location>
</feature>
<evidence type="ECO:0000313" key="4">
    <source>
        <dbReference type="Proteomes" id="UP000030745"/>
    </source>
</evidence>
<feature type="transmembrane region" description="Helical" evidence="2">
    <location>
        <begin position="453"/>
        <end position="471"/>
    </location>
</feature>
<keyword evidence="2" id="KW-0472">Membrane</keyword>
<sequence>MLFYRTAPEDLLRLLEQHGRDVLAVQRVLAELHRCIRDDATSRERMAQCHVVRRLAAHVEPHATQPGFLVQLSILLNALVIYDEHSTAELQSAIVRHGLWRLVLRGMQAAAVDDELQVHGCALTSTLCYDYPRAPHEENQGEMVQSGALDAIRTLLLAERTPSATYTRAIKAIGDLCYKNVGNAEIVLKMNLFPLLAHGLDEHAKNADVLNAIAAVFFVVLVAHPHGAKCGILQCGVLERALHCMQSCDLLVSTAYHILRLLEATLREDEAAKDLLMRHDGANVIVTAVEQLREKHKDGIGHLVFLSAVIFSSLSLHVPATGGGRPAPQATRIQGLMQHGVHTFAVSSLSSFSKETFVLEQCLCLIERLVITNHYRLMLVRAGAARNVRYIYNTKQQQQHEGVLELCERVMIWWETKEDSLWLVYYVVFIAPLHAFLIGYLERQGKQVTPSKAIIWIASLALMSTFLPLLVRKKLSESSPYRILSVTRYGPKYAWAQQYSHLKQYFTSGQMSPDVWAVFEGAYDKLYDDGTRRAFEVWGPNFETLLSAHMPYNLALYYVLWLVGIYATTVGRKYAPARDLAIAGLLVVLVFEMSIRFMGYNPLFMFLPQTTPNEMILLVHALFPAWVLGYASFKRIFFVDMLQHKNGCLQYALANNQKTKKALDSMRDEIRKMKEAKEATTTLQA</sequence>
<dbReference type="InterPro" id="IPR011989">
    <property type="entry name" value="ARM-like"/>
</dbReference>
<dbReference type="GeneID" id="24129587"/>
<dbReference type="Proteomes" id="UP000030745">
    <property type="component" value="Unassembled WGS sequence"/>
</dbReference>
<dbReference type="OrthoDB" id="72245at2759"/>
<dbReference type="KEGG" id="spar:SPRG_07306"/>
<dbReference type="AlphaFoldDB" id="A0A067CMF0"/>
<feature type="coiled-coil region" evidence="1">
    <location>
        <begin position="656"/>
        <end position="683"/>
    </location>
</feature>
<dbReference type="EMBL" id="KK583215">
    <property type="protein sequence ID" value="KDO27676.1"/>
    <property type="molecule type" value="Genomic_DNA"/>
</dbReference>
<keyword evidence="2" id="KW-1133">Transmembrane helix</keyword>
<accession>A0A067CMF0</accession>
<dbReference type="VEuPathDB" id="FungiDB:SPRG_07306"/>
<evidence type="ECO:0000256" key="2">
    <source>
        <dbReference type="SAM" id="Phobius"/>
    </source>
</evidence>
<keyword evidence="2" id="KW-0812">Transmembrane</keyword>